<name>A0A9P3Q2R3_9MYCO</name>
<proteinExistence type="predicted"/>
<organism evidence="2 3">
    <name type="scientific">Mycobacterium kiyosense</name>
    <dbReference type="NCBI Taxonomy" id="2871094"/>
    <lineage>
        <taxon>Bacteria</taxon>
        <taxon>Bacillati</taxon>
        <taxon>Actinomycetota</taxon>
        <taxon>Actinomycetes</taxon>
        <taxon>Mycobacteriales</taxon>
        <taxon>Mycobacteriaceae</taxon>
        <taxon>Mycobacterium</taxon>
    </lineage>
</organism>
<keyword evidence="3" id="KW-1185">Reference proteome</keyword>
<comment type="caution">
    <text evidence="2">The sequence shown here is derived from an EMBL/GenBank/DDBJ whole genome shotgun (WGS) entry which is preliminary data.</text>
</comment>
<accession>A0A9P3Q2R3</accession>
<evidence type="ECO:0000313" key="3">
    <source>
        <dbReference type="Proteomes" id="UP001064782"/>
    </source>
</evidence>
<evidence type="ECO:0008006" key="4">
    <source>
        <dbReference type="Google" id="ProtNLM"/>
    </source>
</evidence>
<dbReference type="CDD" id="cd24146">
    <property type="entry name" value="nat-AmDH_N_like"/>
    <property type="match status" value="1"/>
</dbReference>
<gene>
    <name evidence="2" type="ORF">Mkiyose1413_04990</name>
    <name evidence="1" type="ORF">SRL2020028_00680</name>
</gene>
<sequence>MRESYKVIVWGPGGLGGVALWEIARLEAFELVGLRAFSAGKVGKDAGELIGINPLGVTATDDVDALLAVEADCVIYTPRDFGINNADAELLAILAAGHNVVTPLPYHNAVLYRSDGFGDRLAEACSKGGSTFHATGIDPDLISDRVLMGITGICTDIKTIRLQELWDCHAVPAELLAVVGFGGPVEVAEASPIGPGISTNFLHAIGRTVEKTLGVSYDRVEETHEYLPATTDVTMLHTKIEKGTLGRVVHRFQGWVDSIGNEAFFTMEYHWFVGTSELPDGVAENEYWVAEIEGTPSIRMSIDMRTTLTDDAPLAYDFGNLQSSPGYHGVIASCLQAIPHLVASGPGVLPSFGPALNWRQDLRSAVV</sequence>
<evidence type="ECO:0000313" key="1">
    <source>
        <dbReference type="EMBL" id="GLB80812.1"/>
    </source>
</evidence>
<dbReference type="GeneID" id="83627126"/>
<dbReference type="EMBL" id="BRZI01000002">
    <property type="protein sequence ID" value="GLD28616.1"/>
    <property type="molecule type" value="Genomic_DNA"/>
</dbReference>
<reference evidence="2" key="1">
    <citation type="submission" date="2022-08" db="EMBL/GenBank/DDBJ databases">
        <title>Mycobacterium kiyosense sp. nov., scotochromogenic slow-glowing species isolated from respiratory specimens.</title>
        <authorList>
            <person name="Fukano H."/>
            <person name="Kazumi Y."/>
            <person name="Sakagami N."/>
            <person name="Ato M."/>
            <person name="Mitarai S."/>
            <person name="Hoshino Y."/>
        </authorList>
    </citation>
    <scope>NUCLEOTIDE SEQUENCE</scope>
    <source>
        <strain evidence="2">1413</strain>
        <strain evidence="1">SRL2020-028</strain>
    </source>
</reference>
<dbReference type="Proteomes" id="UP001165663">
    <property type="component" value="Unassembled WGS sequence"/>
</dbReference>
<evidence type="ECO:0000313" key="2">
    <source>
        <dbReference type="EMBL" id="GLD28616.1"/>
    </source>
</evidence>
<dbReference type="EMBL" id="BRXE01000001">
    <property type="protein sequence ID" value="GLB80812.1"/>
    <property type="molecule type" value="Genomic_DNA"/>
</dbReference>
<protein>
    <recommendedName>
        <fullName evidence="4">Dihydrodipicolinate reductase</fullName>
    </recommendedName>
</protein>
<dbReference type="RefSeq" id="WP_238304887.1">
    <property type="nucleotide sequence ID" value="NZ_BRXE01000001.1"/>
</dbReference>
<dbReference type="InterPro" id="IPR036291">
    <property type="entry name" value="NAD(P)-bd_dom_sf"/>
</dbReference>
<dbReference type="AlphaFoldDB" id="A0A9P3Q2R3"/>
<dbReference type="SUPFAM" id="SSF51735">
    <property type="entry name" value="NAD(P)-binding Rossmann-fold domains"/>
    <property type="match status" value="1"/>
</dbReference>
<dbReference type="Proteomes" id="UP001064782">
    <property type="component" value="Unassembled WGS sequence"/>
</dbReference>
<dbReference type="Gene3D" id="3.40.50.720">
    <property type="entry name" value="NAD(P)-binding Rossmann-like Domain"/>
    <property type="match status" value="1"/>
</dbReference>